<feature type="transmembrane region" description="Helical" evidence="7">
    <location>
        <begin position="150"/>
        <end position="173"/>
    </location>
</feature>
<sequence length="350" mass="38599">MSATSTAAPTASGTGFISAPTGVTPDFTAPARHYHLANLVVVIVGVTLSTLCLLVRIYTRIVIVRKWYLDDIVIGLSWIFAAVTQSILLYGYTHAGLGVHEWDLTTPEYYKTIQVTLAGALTYVPTLGLSKISLIILYYRLSDMQRNWRITLWSVTAFVITYIIVLECCFLLTCRPVYKAWHPSVEGECVNRAPIFLAGVVASIFIDLVLMVMPLPIVARLKMASRKRVGLACMFGLGGLSLVTSILRLAATIPMLTQQDQTYLLGKMALWINVEASLVIITACIPCFRQVLRFHASGSWSDSGGQAGRMSSTYNLRSAQRRQEGFTNLSNDVEMDRHGSAGQEPEDPRI</sequence>
<protein>
    <recommendedName>
        <fullName evidence="8">Rhodopsin domain-containing protein</fullName>
    </recommendedName>
</protein>
<feature type="transmembrane region" description="Helical" evidence="7">
    <location>
        <begin position="229"/>
        <end position="250"/>
    </location>
</feature>
<dbReference type="InterPro" id="IPR052337">
    <property type="entry name" value="SAT4-like"/>
</dbReference>
<feature type="transmembrane region" description="Helical" evidence="7">
    <location>
        <begin position="34"/>
        <end position="55"/>
    </location>
</feature>
<evidence type="ECO:0000313" key="10">
    <source>
        <dbReference type="Proteomes" id="UP000248423"/>
    </source>
</evidence>
<comment type="subcellular location">
    <subcellularLocation>
        <location evidence="1">Membrane</location>
        <topology evidence="1">Multi-pass membrane protein</topology>
    </subcellularLocation>
</comment>
<dbReference type="STRING" id="1448318.A0A319ET49"/>
<evidence type="ECO:0000259" key="8">
    <source>
        <dbReference type="Pfam" id="PF20684"/>
    </source>
</evidence>
<keyword evidence="3 7" id="KW-1133">Transmembrane helix</keyword>
<dbReference type="Pfam" id="PF20684">
    <property type="entry name" value="Fung_rhodopsin"/>
    <property type="match status" value="1"/>
</dbReference>
<feature type="domain" description="Rhodopsin" evidence="8">
    <location>
        <begin position="55"/>
        <end position="293"/>
    </location>
</feature>
<dbReference type="GO" id="GO:0016020">
    <property type="term" value="C:membrane"/>
    <property type="evidence" value="ECO:0007669"/>
    <property type="project" value="UniProtKB-SubCell"/>
</dbReference>
<keyword evidence="4 7" id="KW-0472">Membrane</keyword>
<dbReference type="AlphaFoldDB" id="A0A319ET49"/>
<dbReference type="OrthoDB" id="5342292at2759"/>
<evidence type="ECO:0000313" key="9">
    <source>
        <dbReference type="EMBL" id="PYI07084.1"/>
    </source>
</evidence>
<evidence type="ECO:0000256" key="1">
    <source>
        <dbReference type="ARBA" id="ARBA00004141"/>
    </source>
</evidence>
<keyword evidence="2 7" id="KW-0812">Transmembrane</keyword>
<evidence type="ECO:0000256" key="7">
    <source>
        <dbReference type="SAM" id="Phobius"/>
    </source>
</evidence>
<feature type="transmembrane region" description="Helical" evidence="7">
    <location>
        <begin position="67"/>
        <end position="92"/>
    </location>
</feature>
<dbReference type="VEuPathDB" id="FungiDB:BO78DRAFT_396655"/>
<feature type="transmembrane region" description="Helical" evidence="7">
    <location>
        <begin position="112"/>
        <end position="138"/>
    </location>
</feature>
<feature type="transmembrane region" description="Helical" evidence="7">
    <location>
        <begin position="193"/>
        <end position="217"/>
    </location>
</feature>
<dbReference type="EMBL" id="KZ826344">
    <property type="protein sequence ID" value="PYI07084.1"/>
    <property type="molecule type" value="Genomic_DNA"/>
</dbReference>
<feature type="region of interest" description="Disordered" evidence="6">
    <location>
        <begin position="327"/>
        <end position="350"/>
    </location>
</feature>
<name>A0A319ET49_ASPSB</name>
<evidence type="ECO:0000256" key="4">
    <source>
        <dbReference type="ARBA" id="ARBA00023136"/>
    </source>
</evidence>
<dbReference type="Proteomes" id="UP000248423">
    <property type="component" value="Unassembled WGS sequence"/>
</dbReference>
<proteinExistence type="inferred from homology"/>
<evidence type="ECO:0000256" key="2">
    <source>
        <dbReference type="ARBA" id="ARBA00022692"/>
    </source>
</evidence>
<comment type="similarity">
    <text evidence="5">Belongs to the SAT4 family.</text>
</comment>
<feature type="transmembrane region" description="Helical" evidence="7">
    <location>
        <begin position="270"/>
        <end position="288"/>
    </location>
</feature>
<gene>
    <name evidence="9" type="ORF">BO78DRAFT_396655</name>
</gene>
<dbReference type="PANTHER" id="PTHR33048">
    <property type="entry name" value="PTH11-LIKE INTEGRAL MEMBRANE PROTEIN (AFU_ORTHOLOGUE AFUA_5G11245)"/>
    <property type="match status" value="1"/>
</dbReference>
<evidence type="ECO:0000256" key="5">
    <source>
        <dbReference type="ARBA" id="ARBA00038359"/>
    </source>
</evidence>
<accession>A0A319ET49</accession>
<evidence type="ECO:0000256" key="6">
    <source>
        <dbReference type="SAM" id="MobiDB-lite"/>
    </source>
</evidence>
<reference evidence="9 10" key="1">
    <citation type="submission" date="2018-02" db="EMBL/GenBank/DDBJ databases">
        <title>The genomes of Aspergillus section Nigri reveals drivers in fungal speciation.</title>
        <authorList>
            <consortium name="DOE Joint Genome Institute"/>
            <person name="Vesth T.C."/>
            <person name="Nybo J."/>
            <person name="Theobald S."/>
            <person name="Brandl J."/>
            <person name="Frisvad J.C."/>
            <person name="Nielsen K.F."/>
            <person name="Lyhne E.K."/>
            <person name="Kogle M.E."/>
            <person name="Kuo A."/>
            <person name="Riley R."/>
            <person name="Clum A."/>
            <person name="Nolan M."/>
            <person name="Lipzen A."/>
            <person name="Salamov A."/>
            <person name="Henrissat B."/>
            <person name="Wiebenga A."/>
            <person name="De vries R.P."/>
            <person name="Grigoriev I.V."/>
            <person name="Mortensen U.H."/>
            <person name="Andersen M.R."/>
            <person name="Baker S.E."/>
        </authorList>
    </citation>
    <scope>NUCLEOTIDE SEQUENCE [LARGE SCALE GENOMIC DNA]</scope>
    <source>
        <strain evidence="9 10">CBS 121057</strain>
    </source>
</reference>
<dbReference type="InterPro" id="IPR049326">
    <property type="entry name" value="Rhodopsin_dom_fungi"/>
</dbReference>
<dbReference type="PANTHER" id="PTHR33048:SF124">
    <property type="entry name" value="INTEGRAL MEMBRANE PROTEIN"/>
    <property type="match status" value="1"/>
</dbReference>
<organism evidence="9 10">
    <name type="scientific">Aspergillus sclerotiicarbonarius (strain CBS 121057 / IBT 28362)</name>
    <dbReference type="NCBI Taxonomy" id="1448318"/>
    <lineage>
        <taxon>Eukaryota</taxon>
        <taxon>Fungi</taxon>
        <taxon>Dikarya</taxon>
        <taxon>Ascomycota</taxon>
        <taxon>Pezizomycotina</taxon>
        <taxon>Eurotiomycetes</taxon>
        <taxon>Eurotiomycetidae</taxon>
        <taxon>Eurotiales</taxon>
        <taxon>Aspergillaceae</taxon>
        <taxon>Aspergillus</taxon>
        <taxon>Aspergillus subgen. Circumdati</taxon>
    </lineage>
</organism>
<keyword evidence="10" id="KW-1185">Reference proteome</keyword>
<evidence type="ECO:0000256" key="3">
    <source>
        <dbReference type="ARBA" id="ARBA00022989"/>
    </source>
</evidence>